<name>A0A1A9AJW2_PLAOA</name>
<dbReference type="EMBL" id="FLRE01000066">
    <property type="protein sequence ID" value="SBT33777.1"/>
    <property type="molecule type" value="Genomic_DNA"/>
</dbReference>
<dbReference type="EMBL" id="FLRD01001096">
    <property type="protein sequence ID" value="SBT56503.1"/>
    <property type="molecule type" value="Genomic_DNA"/>
</dbReference>
<proteinExistence type="predicted"/>
<evidence type="ECO:0000313" key="5">
    <source>
        <dbReference type="Proteomes" id="UP000078555"/>
    </source>
</evidence>
<dbReference type="AlphaFoldDB" id="A0A1A9AJW2"/>
<organism evidence="3 5">
    <name type="scientific">Plasmodium ovale wallikeri</name>
    <dbReference type="NCBI Taxonomy" id="864142"/>
    <lineage>
        <taxon>Eukaryota</taxon>
        <taxon>Sar</taxon>
        <taxon>Alveolata</taxon>
        <taxon>Apicomplexa</taxon>
        <taxon>Aconoidasida</taxon>
        <taxon>Haemosporida</taxon>
        <taxon>Plasmodiidae</taxon>
        <taxon>Plasmodium</taxon>
        <taxon>Plasmodium (Plasmodium)</taxon>
    </lineage>
</organism>
<accession>A0A1A9AJW2</accession>
<protein>
    <submittedName>
        <fullName evidence="3">Uncharacterized protein</fullName>
    </submittedName>
</protein>
<keyword evidence="5" id="KW-1185">Reference proteome</keyword>
<dbReference type="Proteomes" id="UP000078550">
    <property type="component" value="Unassembled WGS sequence"/>
</dbReference>
<feature type="compositionally biased region" description="Basic and acidic residues" evidence="1">
    <location>
        <begin position="133"/>
        <end position="145"/>
    </location>
</feature>
<sequence>MKPVYLSLWSSLHVCSGHRPSKLKRSPFPVTTPDMCHFVTSSPPPFNFHALFENIYDNIPQIEGKMRNYLSFVGAVIRVNSTTKLTSTLASTLPSTLAICGNYGTVKIPESLRSFYEKKKEELELRKKKLEEKKKKMDKVKISKERKNKFKSSKGQHNVF</sequence>
<evidence type="ECO:0000313" key="2">
    <source>
        <dbReference type="EMBL" id="SBT33777.1"/>
    </source>
</evidence>
<reference evidence="4 5" key="1">
    <citation type="submission" date="2016-05" db="EMBL/GenBank/DDBJ databases">
        <authorList>
            <person name="Naeem Raeece"/>
        </authorList>
    </citation>
    <scope>NUCLEOTIDE SEQUENCE [LARGE SCALE GENOMIC DNA]</scope>
</reference>
<dbReference type="Proteomes" id="UP000078555">
    <property type="component" value="Unassembled WGS sequence"/>
</dbReference>
<feature type="region of interest" description="Disordered" evidence="1">
    <location>
        <begin position="133"/>
        <end position="160"/>
    </location>
</feature>
<evidence type="ECO:0000313" key="3">
    <source>
        <dbReference type="EMBL" id="SBT56503.1"/>
    </source>
</evidence>
<reference evidence="3" key="2">
    <citation type="submission" date="2016-05" db="EMBL/GenBank/DDBJ databases">
        <authorList>
            <person name="Lavstsen T."/>
            <person name="Jespersen J.S."/>
        </authorList>
    </citation>
    <scope>NUCLEOTIDE SEQUENCE [LARGE SCALE GENOMIC DNA]</scope>
</reference>
<evidence type="ECO:0000313" key="4">
    <source>
        <dbReference type="Proteomes" id="UP000078550"/>
    </source>
</evidence>
<gene>
    <name evidence="3" type="ORF">POVWA1_076580</name>
    <name evidence="2" type="ORF">POVWA2_016520</name>
</gene>
<evidence type="ECO:0000256" key="1">
    <source>
        <dbReference type="SAM" id="MobiDB-lite"/>
    </source>
</evidence>